<sequence>MSFDPITIGRFSQTIVDRDGGYNNHAESIYYKAVARENARPGNFFMILSIGAEMDQLRKALFTKATKTDTTAAPLEITSSWNQIHSGFPTFKSPKIYMEKSDRDGTGQITASKHLLSGYLHEIPPKHRCMILKPFMQLGRAMQLRQLVACPTVLCSVGTPPRKEDTHCIPVTVGACNWVSTELRSGYAPEVRVANLWMILASYDPRIREYTHQPNTSTSVHICDL</sequence>
<reference evidence="1" key="2">
    <citation type="submission" date="2020-02" db="EMBL/GenBank/DDBJ databases">
        <title>Identification and distribution of gene clusters putatively required for synthesis of sphingolipid metabolism inhibitors in phylogenetically diverse species of the filamentous fungus Fusarium.</title>
        <authorList>
            <person name="Kim H.-S."/>
            <person name="Busman M."/>
            <person name="Brown D.W."/>
            <person name="Divon H."/>
            <person name="Uhlig S."/>
            <person name="Proctor R.H."/>
        </authorList>
    </citation>
    <scope>NUCLEOTIDE SEQUENCE</scope>
    <source>
        <strain evidence="1">NRRL 25174</strain>
    </source>
</reference>
<comment type="caution">
    <text evidence="1">The sequence shown here is derived from an EMBL/GenBank/DDBJ whole genome shotgun (WGS) entry which is preliminary data.</text>
</comment>
<reference evidence="1" key="1">
    <citation type="journal article" date="2017" name="Mycologia">
        <title>Fusarium algeriense, sp. nov., a novel toxigenic crown rot pathogen of durum wheat from Algeria is nested in the Fusarium burgessii species complex.</title>
        <authorList>
            <person name="Laraba I."/>
            <person name="Keddad A."/>
            <person name="Boureghda H."/>
            <person name="Abdallah N."/>
            <person name="Vaughan M.M."/>
            <person name="Proctor R.H."/>
            <person name="Busman M."/>
            <person name="O'Donnell K."/>
        </authorList>
    </citation>
    <scope>NUCLEOTIDE SEQUENCE</scope>
    <source>
        <strain evidence="1">NRRL 25174</strain>
    </source>
</reference>
<evidence type="ECO:0000313" key="2">
    <source>
        <dbReference type="Proteomes" id="UP000730481"/>
    </source>
</evidence>
<accession>A0A9P5DY50</accession>
<gene>
    <name evidence="1" type="ORF">FBEOM_4448</name>
</gene>
<keyword evidence="2" id="KW-1185">Reference proteome</keyword>
<dbReference type="OrthoDB" id="1658288at2759"/>
<dbReference type="EMBL" id="PVQB02000188">
    <property type="protein sequence ID" value="KAF4341546.1"/>
    <property type="molecule type" value="Genomic_DNA"/>
</dbReference>
<proteinExistence type="predicted"/>
<dbReference type="AlphaFoldDB" id="A0A9P5DY50"/>
<protein>
    <submittedName>
        <fullName evidence="1">Uncharacterized protein</fullName>
    </submittedName>
</protein>
<dbReference type="Proteomes" id="UP000730481">
    <property type="component" value="Unassembled WGS sequence"/>
</dbReference>
<organism evidence="1 2">
    <name type="scientific">Fusarium beomiforme</name>
    <dbReference type="NCBI Taxonomy" id="44412"/>
    <lineage>
        <taxon>Eukaryota</taxon>
        <taxon>Fungi</taxon>
        <taxon>Dikarya</taxon>
        <taxon>Ascomycota</taxon>
        <taxon>Pezizomycotina</taxon>
        <taxon>Sordariomycetes</taxon>
        <taxon>Hypocreomycetidae</taxon>
        <taxon>Hypocreales</taxon>
        <taxon>Nectriaceae</taxon>
        <taxon>Fusarium</taxon>
        <taxon>Fusarium burgessii species complex</taxon>
    </lineage>
</organism>
<name>A0A9P5DY50_9HYPO</name>
<evidence type="ECO:0000313" key="1">
    <source>
        <dbReference type="EMBL" id="KAF4341546.1"/>
    </source>
</evidence>